<dbReference type="KEGG" id="bbes:BESB_084030"/>
<feature type="compositionally biased region" description="Polar residues" evidence="1">
    <location>
        <begin position="1"/>
        <end position="10"/>
    </location>
</feature>
<proteinExistence type="predicted"/>
<feature type="compositionally biased region" description="Basic residues" evidence="1">
    <location>
        <begin position="1134"/>
        <end position="1144"/>
    </location>
</feature>
<dbReference type="OrthoDB" id="333061at2759"/>
<dbReference type="RefSeq" id="XP_029217213.1">
    <property type="nucleotide sequence ID" value="XM_029366753.1"/>
</dbReference>
<evidence type="ECO:0000313" key="2">
    <source>
        <dbReference type="EMBL" id="PFH33204.1"/>
    </source>
</evidence>
<reference evidence="2 3" key="1">
    <citation type="submission" date="2017-09" db="EMBL/GenBank/DDBJ databases">
        <title>Genome sequencing of Besnoitia besnoiti strain Bb-Ger1.</title>
        <authorList>
            <person name="Schares G."/>
            <person name="Venepally P."/>
            <person name="Lorenzi H.A."/>
        </authorList>
    </citation>
    <scope>NUCLEOTIDE SEQUENCE [LARGE SCALE GENOMIC DNA]</scope>
    <source>
        <strain evidence="2 3">Bb-Ger1</strain>
    </source>
</reference>
<feature type="region of interest" description="Disordered" evidence="1">
    <location>
        <begin position="1"/>
        <end position="69"/>
    </location>
</feature>
<evidence type="ECO:0000256" key="1">
    <source>
        <dbReference type="SAM" id="MobiDB-lite"/>
    </source>
</evidence>
<feature type="compositionally biased region" description="Low complexity" evidence="1">
    <location>
        <begin position="998"/>
        <end position="1010"/>
    </location>
</feature>
<dbReference type="GeneID" id="40313329"/>
<protein>
    <submittedName>
        <fullName evidence="2">Uncharacterized protein</fullName>
    </submittedName>
</protein>
<keyword evidence="3" id="KW-1185">Reference proteome</keyword>
<feature type="compositionally biased region" description="Low complexity" evidence="1">
    <location>
        <begin position="43"/>
        <end position="56"/>
    </location>
</feature>
<feature type="region of interest" description="Disordered" evidence="1">
    <location>
        <begin position="199"/>
        <end position="219"/>
    </location>
</feature>
<accession>A0A2A9M7P9</accession>
<feature type="region of interest" description="Disordered" evidence="1">
    <location>
        <begin position="989"/>
        <end position="1010"/>
    </location>
</feature>
<feature type="compositionally biased region" description="Low complexity" evidence="1">
    <location>
        <begin position="450"/>
        <end position="469"/>
    </location>
</feature>
<feature type="compositionally biased region" description="Low complexity" evidence="1">
    <location>
        <begin position="311"/>
        <end position="324"/>
    </location>
</feature>
<evidence type="ECO:0000313" key="3">
    <source>
        <dbReference type="Proteomes" id="UP000224006"/>
    </source>
</evidence>
<sequence>MRRVSLSSSGRLPLLQGQPRLAGRRRAKPASSSPLQTRLPTVSLLSLSPSSSSLPSRAGSLRTPASSCLSLSPQLHPRPSVVSACAFSALPSPLFWRQLLRSYSQRASATLREPLARREGEEGATEGPRERDADAFLPLLAGRRDVSDEHAWLEVIRGIQEKREGSAAALWLNAVAPSASPLAVLQAAVALQERKWLGSGEGKKDEAKQRGRPPPKASSCANIQKTLLRNVHTFADPFFVLALKLLFSSSFTLPPSDRAYLMRLVDQRLSSLPPQLLPHVAAALTQNQSGRASPVSPAALAESTGSHDPKSSPSLPPLSSSESPSAQLSAASLAAAAAAGPSPPLEALVRRRVAEKVLPRLLSDARETLFAPAHADSVFEPTASQARGEPWAGAALGCDALKGSTMTASLTACVASLCKLAPLSVEERVALKAVVKEVVREAREWRAPKESPSASETASRAAAERPNAAPEEKLPAGADGLDAEKVNSWLEMTETHSGAAAGKRLQEPSPKPPLAASQMVAREARVLAELLHLPAAMAALGSADALLFFDALDASYKFFPWFTDAQLATFCRRAALIQFEKKSDAEQIKRVDGFHLFTLFLADRLSSMSPPRQAKLGSLLAALALNHPPAFSASLKRLASSFLAVVHPSLVRGTGNLWSGVDPLQAPALSRYFSRFFSPPAYCSFILLISRTFALFASAGGEEDLRKLRAALRVYQKSLERFSQERRLLAAASEADLIALLEASLRLSAASLGEKKEKRVDQRDAGAFECNSEMTPVFSDVLDALHKRANSLTAPHAELLLGVLSLIGRRPGDSRKHDKQPPPSPCVLSASTSALLARLLHIAATRRDALPSTASASSATAAAYDVFPKLGGDSPLAPTRRRATEEDAFLRARPLSFNQFLLACSEDVRGDGDRRAEADGTGLVTLTQSRVKQLRVAMQLLLPRPLEVFRTSGMPEDVLALLLFSLEATIWVLGEIEAQSTFVSLSAPSRRERLDGTAPGSPFSAASASFESAAAEEEGDAADAADADRRDREAALLTVFGVTRQTLAGALGTCGLLLEEMHNKDRRRTQVVGLTSRLARLVPADVAASVDRRLLTESLLRALPSDVDALRLQCVELLGLRAIKRQEVLFEKNRKRKEKRRQQGLRREHAMQAGGEEELSADVGREGERPGAQVA</sequence>
<feature type="compositionally biased region" description="Polar residues" evidence="1">
    <location>
        <begin position="30"/>
        <end position="40"/>
    </location>
</feature>
<dbReference type="AlphaFoldDB" id="A0A2A9M7P9"/>
<gene>
    <name evidence="2" type="ORF">BESB_084030</name>
</gene>
<dbReference type="EMBL" id="NWUJ01000009">
    <property type="protein sequence ID" value="PFH33204.1"/>
    <property type="molecule type" value="Genomic_DNA"/>
</dbReference>
<dbReference type="Proteomes" id="UP000224006">
    <property type="component" value="Chromosome VIII"/>
</dbReference>
<name>A0A2A9M7P9_BESBE</name>
<feature type="compositionally biased region" description="Basic and acidic residues" evidence="1">
    <location>
        <begin position="199"/>
        <end position="209"/>
    </location>
</feature>
<comment type="caution">
    <text evidence="2">The sequence shown here is derived from an EMBL/GenBank/DDBJ whole genome shotgun (WGS) entry which is preliminary data.</text>
</comment>
<organism evidence="2 3">
    <name type="scientific">Besnoitia besnoiti</name>
    <name type="common">Apicomplexan protozoan</name>
    <dbReference type="NCBI Taxonomy" id="94643"/>
    <lineage>
        <taxon>Eukaryota</taxon>
        <taxon>Sar</taxon>
        <taxon>Alveolata</taxon>
        <taxon>Apicomplexa</taxon>
        <taxon>Conoidasida</taxon>
        <taxon>Coccidia</taxon>
        <taxon>Eucoccidiorida</taxon>
        <taxon>Eimeriorina</taxon>
        <taxon>Sarcocystidae</taxon>
        <taxon>Besnoitia</taxon>
    </lineage>
</organism>
<dbReference type="VEuPathDB" id="ToxoDB:BESB_084030"/>
<feature type="region of interest" description="Disordered" evidence="1">
    <location>
        <begin position="288"/>
        <end position="324"/>
    </location>
</feature>
<feature type="region of interest" description="Disordered" evidence="1">
    <location>
        <begin position="1134"/>
        <end position="1175"/>
    </location>
</feature>
<feature type="region of interest" description="Disordered" evidence="1">
    <location>
        <begin position="442"/>
        <end position="480"/>
    </location>
</feature>